<dbReference type="AlphaFoldDB" id="A0A1H9ICB3"/>
<proteinExistence type="predicted"/>
<keyword evidence="2" id="KW-1185">Reference proteome</keyword>
<gene>
    <name evidence="1" type="ORF">SAMN04489841_2182</name>
</gene>
<protein>
    <submittedName>
        <fullName evidence="1">Uncharacterized protein</fullName>
    </submittedName>
</protein>
<dbReference type="EMBL" id="FOFD01000003">
    <property type="protein sequence ID" value="SEQ72190.1"/>
    <property type="molecule type" value="Genomic_DNA"/>
</dbReference>
<organism evidence="1 2">
    <name type="scientific">Natrinema salaciae</name>
    <dbReference type="NCBI Taxonomy" id="1186196"/>
    <lineage>
        <taxon>Archaea</taxon>
        <taxon>Methanobacteriati</taxon>
        <taxon>Methanobacteriota</taxon>
        <taxon>Stenosarchaea group</taxon>
        <taxon>Halobacteria</taxon>
        <taxon>Halobacteriales</taxon>
        <taxon>Natrialbaceae</taxon>
        <taxon>Natrinema</taxon>
    </lineage>
</organism>
<evidence type="ECO:0000313" key="2">
    <source>
        <dbReference type="Proteomes" id="UP000199114"/>
    </source>
</evidence>
<accession>A0A1H9ICB3</accession>
<name>A0A1H9ICB3_9EURY</name>
<sequence length="247" mass="26223">MAGSCLATVGIIGTTSAKKASSDPLDNIDSKVLEAYNDHGEDGLHEVMEDSGYNYVVSTTTETLESENDSEFSPQAHYKKPTANFLINAFNDPKGEERIRVQVITTLDVAVISPGFGTWADDVITITYDGNEWTNVGESSLRTSPSEDSSIELYPDSISNGGVGALVDLEKIYPDASQSVLLAQSLNNLNGNPGTIYGSYVHAWSANPTSVTVDSIEGGAGPASVSFGGILEGDWQITDDESTDDLI</sequence>
<dbReference type="Proteomes" id="UP000199114">
    <property type="component" value="Unassembled WGS sequence"/>
</dbReference>
<evidence type="ECO:0000313" key="1">
    <source>
        <dbReference type="EMBL" id="SEQ72190.1"/>
    </source>
</evidence>
<reference evidence="2" key="1">
    <citation type="submission" date="2016-10" db="EMBL/GenBank/DDBJ databases">
        <authorList>
            <person name="Varghese N."/>
            <person name="Submissions S."/>
        </authorList>
    </citation>
    <scope>NUCLEOTIDE SEQUENCE [LARGE SCALE GENOMIC DNA]</scope>
    <source>
        <strain evidence="2">DSM 25055</strain>
    </source>
</reference>